<protein>
    <submittedName>
        <fullName evidence="1">Uncharacterized protein</fullName>
    </submittedName>
</protein>
<dbReference type="Proteomes" id="UP000827986">
    <property type="component" value="Unassembled WGS sequence"/>
</dbReference>
<evidence type="ECO:0000313" key="1">
    <source>
        <dbReference type="EMBL" id="KAH1185392.1"/>
    </source>
</evidence>
<reference evidence="1" key="1">
    <citation type="submission" date="2021-09" db="EMBL/GenBank/DDBJ databases">
        <title>The genome of Mauremys mutica provides insights into the evolution of semi-aquatic lifestyle.</title>
        <authorList>
            <person name="Gong S."/>
            <person name="Gao Y."/>
        </authorList>
    </citation>
    <scope>NUCLEOTIDE SEQUENCE</scope>
    <source>
        <strain evidence="1">MM-2020</strain>
        <tissue evidence="1">Muscle</tissue>
    </source>
</reference>
<organism evidence="1 2">
    <name type="scientific">Mauremys mutica</name>
    <name type="common">yellowpond turtle</name>
    <dbReference type="NCBI Taxonomy" id="74926"/>
    <lineage>
        <taxon>Eukaryota</taxon>
        <taxon>Metazoa</taxon>
        <taxon>Chordata</taxon>
        <taxon>Craniata</taxon>
        <taxon>Vertebrata</taxon>
        <taxon>Euteleostomi</taxon>
        <taxon>Archelosauria</taxon>
        <taxon>Testudinata</taxon>
        <taxon>Testudines</taxon>
        <taxon>Cryptodira</taxon>
        <taxon>Durocryptodira</taxon>
        <taxon>Testudinoidea</taxon>
        <taxon>Geoemydidae</taxon>
        <taxon>Geoemydinae</taxon>
        <taxon>Mauremys</taxon>
    </lineage>
</organism>
<dbReference type="EMBL" id="JAHDVG010000463">
    <property type="protein sequence ID" value="KAH1185392.1"/>
    <property type="molecule type" value="Genomic_DNA"/>
</dbReference>
<name>A0A9D3XSR5_9SAUR</name>
<comment type="caution">
    <text evidence="1">The sequence shown here is derived from an EMBL/GenBank/DDBJ whole genome shotgun (WGS) entry which is preliminary data.</text>
</comment>
<sequence length="115" mass="12450">MRPRNEVLLAFIKLPVGEREIESLASRTGIWGTLELAPIGSRGLPRPGSGVQVSLLIPSGPCTRARLLLHQRDCFILASPCQEVGIPRCGPERCWANLSPTKVCLGVFDFLVVSG</sequence>
<evidence type="ECO:0000313" key="2">
    <source>
        <dbReference type="Proteomes" id="UP000827986"/>
    </source>
</evidence>
<proteinExistence type="predicted"/>
<accession>A0A9D3XSR5</accession>
<gene>
    <name evidence="1" type="ORF">KIL84_018141</name>
</gene>
<dbReference type="AlphaFoldDB" id="A0A9D3XSR5"/>
<keyword evidence="2" id="KW-1185">Reference proteome</keyword>